<keyword evidence="2" id="KW-1133">Transmembrane helix</keyword>
<dbReference type="EMBL" id="JAUSQU010000001">
    <property type="protein sequence ID" value="MDP9847137.1"/>
    <property type="molecule type" value="Genomic_DNA"/>
</dbReference>
<feature type="compositionally biased region" description="Low complexity" evidence="1">
    <location>
        <begin position="228"/>
        <end position="238"/>
    </location>
</feature>
<evidence type="ECO:0000313" key="5">
    <source>
        <dbReference type="Proteomes" id="UP001225356"/>
    </source>
</evidence>
<feature type="region of interest" description="Disordered" evidence="1">
    <location>
        <begin position="187"/>
        <end position="265"/>
    </location>
</feature>
<keyword evidence="3" id="KW-0732">Signal</keyword>
<comment type="caution">
    <text evidence="4">The sequence shown here is derived from an EMBL/GenBank/DDBJ whole genome shotgun (WGS) entry which is preliminary data.</text>
</comment>
<proteinExistence type="predicted"/>
<accession>A0ABT9QK53</accession>
<gene>
    <name evidence="4" type="ORF">J2853_006348</name>
</gene>
<keyword evidence="2" id="KW-0472">Membrane</keyword>
<feature type="compositionally biased region" description="Low complexity" evidence="1">
    <location>
        <begin position="247"/>
        <end position="256"/>
    </location>
</feature>
<evidence type="ECO:0000256" key="1">
    <source>
        <dbReference type="SAM" id="MobiDB-lite"/>
    </source>
</evidence>
<feature type="signal peptide" evidence="3">
    <location>
        <begin position="1"/>
        <end position="25"/>
    </location>
</feature>
<sequence length="299" mass="30129">MRVRSLLSVAALTGSLTLVCQPAQAAVSEVPRGAVVATDIVEYRCTTSGVTEEQDIKVKIELTMPADAVTGEQMTIGWRGTYVDDATALRAPATELAGGTKLYAYASISELAGMTSATGVGELTALGAGQIIALPTTTVPLKTTSANAGTARVRPAAVNFGTGPTGPAIECEVKNADALTTYPLTVTSADDQPAGSLPVTPSTQPTPTVTTTSDDQPIDSVPVPSDPQPTQTVTATVTGDPEADGIGTVVETPAGGVATGGGGESGPDGRMLMVTGFLLTLAAATGLLLRRRGLRFSGG</sequence>
<feature type="compositionally biased region" description="Low complexity" evidence="1">
    <location>
        <begin position="198"/>
        <end position="215"/>
    </location>
</feature>
<protein>
    <submittedName>
        <fullName evidence="4">Uncharacterized protein</fullName>
    </submittedName>
</protein>
<evidence type="ECO:0000256" key="3">
    <source>
        <dbReference type="SAM" id="SignalP"/>
    </source>
</evidence>
<keyword evidence="5" id="KW-1185">Reference proteome</keyword>
<evidence type="ECO:0000256" key="2">
    <source>
        <dbReference type="SAM" id="Phobius"/>
    </source>
</evidence>
<reference evidence="4 5" key="1">
    <citation type="submission" date="2023-07" db="EMBL/GenBank/DDBJ databases">
        <title>Sequencing the genomes of 1000 actinobacteria strains.</title>
        <authorList>
            <person name="Klenk H.-P."/>
        </authorList>
    </citation>
    <scope>NUCLEOTIDE SEQUENCE [LARGE SCALE GENOMIC DNA]</scope>
    <source>
        <strain evidence="4 5">DSM 46740</strain>
    </source>
</reference>
<name>A0ABT9QK53_9ACTN</name>
<evidence type="ECO:0000313" key="4">
    <source>
        <dbReference type="EMBL" id="MDP9847137.1"/>
    </source>
</evidence>
<keyword evidence="2" id="KW-0812">Transmembrane</keyword>
<feature type="chain" id="PRO_5045684684" evidence="3">
    <location>
        <begin position="26"/>
        <end position="299"/>
    </location>
</feature>
<feature type="transmembrane region" description="Helical" evidence="2">
    <location>
        <begin position="271"/>
        <end position="289"/>
    </location>
</feature>
<organism evidence="4 5">
    <name type="scientific">Streptosporangium lutulentum</name>
    <dbReference type="NCBI Taxonomy" id="1461250"/>
    <lineage>
        <taxon>Bacteria</taxon>
        <taxon>Bacillati</taxon>
        <taxon>Actinomycetota</taxon>
        <taxon>Actinomycetes</taxon>
        <taxon>Streptosporangiales</taxon>
        <taxon>Streptosporangiaceae</taxon>
        <taxon>Streptosporangium</taxon>
    </lineage>
</organism>
<dbReference type="RefSeq" id="WP_307564162.1">
    <property type="nucleotide sequence ID" value="NZ_JAUSQU010000001.1"/>
</dbReference>
<dbReference type="Proteomes" id="UP001225356">
    <property type="component" value="Unassembled WGS sequence"/>
</dbReference>